<feature type="transmembrane region" description="Helical" evidence="11">
    <location>
        <begin position="222"/>
        <end position="251"/>
    </location>
</feature>
<evidence type="ECO:0000313" key="14">
    <source>
        <dbReference type="Proteomes" id="UP000600171"/>
    </source>
</evidence>
<dbReference type="Pfam" id="PF00324">
    <property type="entry name" value="AA_permease"/>
    <property type="match status" value="1"/>
</dbReference>
<evidence type="ECO:0000256" key="9">
    <source>
        <dbReference type="ARBA" id="ARBA00023136"/>
    </source>
</evidence>
<dbReference type="EMBL" id="BMDC01000002">
    <property type="protein sequence ID" value="GGH63558.1"/>
    <property type="molecule type" value="Genomic_DNA"/>
</dbReference>
<keyword evidence="9 11" id="KW-0472">Membrane</keyword>
<evidence type="ECO:0000256" key="11">
    <source>
        <dbReference type="SAM" id="Phobius"/>
    </source>
</evidence>
<evidence type="ECO:0000259" key="12">
    <source>
        <dbReference type="Pfam" id="PF00324"/>
    </source>
</evidence>
<accession>A0A917IW27</accession>
<dbReference type="Gene3D" id="1.20.1740.10">
    <property type="entry name" value="Amino acid/polyamine transporter I"/>
    <property type="match status" value="1"/>
</dbReference>
<keyword evidence="4" id="KW-1003">Cell membrane</keyword>
<dbReference type="PIRSF" id="PIRSF006060">
    <property type="entry name" value="AA_transporter"/>
    <property type="match status" value="1"/>
</dbReference>
<evidence type="ECO:0000256" key="7">
    <source>
        <dbReference type="ARBA" id="ARBA00022970"/>
    </source>
</evidence>
<feature type="domain" description="Amino acid permease/ SLC12A" evidence="12">
    <location>
        <begin position="42"/>
        <end position="476"/>
    </location>
</feature>
<protein>
    <submittedName>
        <fullName evidence="13">Amino acid transporter</fullName>
    </submittedName>
</protein>
<dbReference type="FunFam" id="1.20.1740.10:FF:000001">
    <property type="entry name" value="Amino acid permease"/>
    <property type="match status" value="1"/>
</dbReference>
<evidence type="ECO:0000256" key="10">
    <source>
        <dbReference type="SAM" id="MobiDB-lite"/>
    </source>
</evidence>
<feature type="transmembrane region" description="Helical" evidence="11">
    <location>
        <begin position="151"/>
        <end position="169"/>
    </location>
</feature>
<dbReference type="GO" id="GO:0006865">
    <property type="term" value="P:amino acid transport"/>
    <property type="evidence" value="ECO:0007669"/>
    <property type="project" value="UniProtKB-KW"/>
</dbReference>
<dbReference type="InterPro" id="IPR004841">
    <property type="entry name" value="AA-permease/SLC12A_dom"/>
</dbReference>
<comment type="similarity">
    <text evidence="2">Belongs to the amino acid-polyamine-organocation (APC) superfamily. Amino acid transporter (AAT) (TC 2.A.3.1) family.</text>
</comment>
<keyword evidence="3" id="KW-0813">Transport</keyword>
<keyword evidence="5" id="KW-0997">Cell inner membrane</keyword>
<keyword evidence="6 11" id="KW-0812">Transmembrane</keyword>
<evidence type="ECO:0000256" key="6">
    <source>
        <dbReference type="ARBA" id="ARBA00022692"/>
    </source>
</evidence>
<feature type="transmembrane region" description="Helical" evidence="11">
    <location>
        <begin position="272"/>
        <end position="290"/>
    </location>
</feature>
<feature type="transmembrane region" description="Helical" evidence="11">
    <location>
        <begin position="38"/>
        <end position="58"/>
    </location>
</feature>
<gene>
    <name evidence="13" type="ORF">GCM10007359_14970</name>
</gene>
<evidence type="ECO:0000256" key="1">
    <source>
        <dbReference type="ARBA" id="ARBA00004429"/>
    </source>
</evidence>
<evidence type="ECO:0000256" key="8">
    <source>
        <dbReference type="ARBA" id="ARBA00022989"/>
    </source>
</evidence>
<feature type="region of interest" description="Disordered" evidence="10">
    <location>
        <begin position="1"/>
        <end position="22"/>
    </location>
</feature>
<feature type="transmembrane region" description="Helical" evidence="11">
    <location>
        <begin position="360"/>
        <end position="381"/>
    </location>
</feature>
<keyword evidence="7" id="KW-0029">Amino-acid transport</keyword>
<evidence type="ECO:0000256" key="5">
    <source>
        <dbReference type="ARBA" id="ARBA00022519"/>
    </source>
</evidence>
<feature type="transmembrane region" description="Helical" evidence="11">
    <location>
        <begin position="181"/>
        <end position="202"/>
    </location>
</feature>
<dbReference type="AlphaFoldDB" id="A0A917IW27"/>
<proteinExistence type="inferred from homology"/>
<feature type="transmembrane region" description="Helical" evidence="11">
    <location>
        <begin position="64"/>
        <end position="86"/>
    </location>
</feature>
<evidence type="ECO:0000256" key="3">
    <source>
        <dbReference type="ARBA" id="ARBA00022448"/>
    </source>
</evidence>
<feature type="transmembrane region" description="Helical" evidence="11">
    <location>
        <begin position="107"/>
        <end position="131"/>
    </location>
</feature>
<dbReference type="InterPro" id="IPR004840">
    <property type="entry name" value="Amino_acid_permease_CS"/>
</dbReference>
<name>A0A917IW27_9MICC</name>
<evidence type="ECO:0000313" key="13">
    <source>
        <dbReference type="EMBL" id="GGH63558.1"/>
    </source>
</evidence>
<comment type="subcellular location">
    <subcellularLocation>
        <location evidence="1">Cell inner membrane</location>
        <topology evidence="1">Multi-pass membrane protein</topology>
    </subcellularLocation>
</comment>
<dbReference type="Proteomes" id="UP000600171">
    <property type="component" value="Unassembled WGS sequence"/>
</dbReference>
<keyword evidence="8 11" id="KW-1133">Transmembrane helix</keyword>
<dbReference type="GO" id="GO:0055085">
    <property type="term" value="P:transmembrane transport"/>
    <property type="evidence" value="ECO:0007669"/>
    <property type="project" value="InterPro"/>
</dbReference>
<feature type="transmembrane region" description="Helical" evidence="11">
    <location>
        <begin position="451"/>
        <end position="470"/>
    </location>
</feature>
<dbReference type="PANTHER" id="PTHR43495">
    <property type="entry name" value="GABA PERMEASE"/>
    <property type="match status" value="1"/>
</dbReference>
<organism evidence="13 14">
    <name type="scientific">Rothia aerolata</name>
    <dbReference type="NCBI Taxonomy" id="1812262"/>
    <lineage>
        <taxon>Bacteria</taxon>
        <taxon>Bacillati</taxon>
        <taxon>Actinomycetota</taxon>
        <taxon>Actinomycetes</taxon>
        <taxon>Micrococcales</taxon>
        <taxon>Micrococcaceae</taxon>
        <taxon>Rothia</taxon>
    </lineage>
</organism>
<comment type="caution">
    <text evidence="13">The sequence shown here is derived from an EMBL/GenBank/DDBJ whole genome shotgun (WGS) entry which is preliminary data.</text>
</comment>
<evidence type="ECO:0000256" key="4">
    <source>
        <dbReference type="ARBA" id="ARBA00022475"/>
    </source>
</evidence>
<dbReference type="PANTHER" id="PTHR43495:SF4">
    <property type="entry name" value="AROMATIC AMINO ACID TRANSPORT PROTEIN AROP"/>
    <property type="match status" value="1"/>
</dbReference>
<feature type="transmembrane region" description="Helical" evidence="11">
    <location>
        <begin position="422"/>
        <end position="445"/>
    </location>
</feature>
<evidence type="ECO:0000256" key="2">
    <source>
        <dbReference type="ARBA" id="ARBA00008583"/>
    </source>
</evidence>
<feature type="transmembrane region" description="Helical" evidence="11">
    <location>
        <begin position="387"/>
        <end position="410"/>
    </location>
</feature>
<dbReference type="PROSITE" id="PS00218">
    <property type="entry name" value="AMINO_ACID_PERMEASE_1"/>
    <property type="match status" value="1"/>
</dbReference>
<sequence>MAEKSRLTGDRPAQRQGSSLAQTEAQHMAEHRALKRGLTLRHVLFIALGSAIGTGLFYGSASAIQLAGPSVLLAYVIGGAAVFMVMRAMGEMALAHPVAGSFSEYATLYLGRGAGFVTGWTFALEMAFVAIADVTAFATYMKLWFPTTPSWVWISSLILVILAINLSKVKAFGETEFWMTLIKVAAIIAMIAGGVILLIFGATMTGGDIQPSVTNLWDEGGFFPHGITGFLACFTVVMFAFGGVETVGIAAGETENPKVSIPKAINTLPVRILLFYILTLAVIMSLYPWHEISGETSPFVQIFEGLGIPAAAHILNVVVVTAAVSAMNADFYAAGRMLYGLAQRGMAPKSFNKVAKNGTPFMTVICMGVVMVVGVLVNIFFENAFMLVAAVATFATVMVWVMILLAHIAFKKKTSHPTDFPVPGWPFASYLALAFMVFAVVLFAFFEDTQLALIAGLVWCLLLAVVYAVFLRGKKDDAAGAEAARP</sequence>
<dbReference type="GO" id="GO:0005886">
    <property type="term" value="C:plasma membrane"/>
    <property type="evidence" value="ECO:0007669"/>
    <property type="project" value="UniProtKB-SubCell"/>
</dbReference>
<keyword evidence="14" id="KW-1185">Reference proteome</keyword>
<feature type="compositionally biased region" description="Basic and acidic residues" evidence="10">
    <location>
        <begin position="1"/>
        <end position="13"/>
    </location>
</feature>
<reference evidence="13 14" key="1">
    <citation type="journal article" date="2014" name="Int. J. Syst. Evol. Microbiol.">
        <title>Complete genome sequence of Corynebacterium casei LMG S-19264T (=DSM 44701T), isolated from a smear-ripened cheese.</title>
        <authorList>
            <consortium name="US DOE Joint Genome Institute (JGI-PGF)"/>
            <person name="Walter F."/>
            <person name="Albersmeier A."/>
            <person name="Kalinowski J."/>
            <person name="Ruckert C."/>
        </authorList>
    </citation>
    <scope>NUCLEOTIDE SEQUENCE [LARGE SCALE GENOMIC DNA]</scope>
    <source>
        <strain evidence="13 14">CCM 8669</strain>
    </source>
</reference>